<dbReference type="Pfam" id="PF10644">
    <property type="entry name" value="Misat_Tub_SegII"/>
    <property type="match status" value="1"/>
</dbReference>
<feature type="compositionally biased region" description="Acidic residues" evidence="5">
    <location>
        <begin position="511"/>
        <end position="521"/>
    </location>
</feature>
<evidence type="ECO:0000256" key="5">
    <source>
        <dbReference type="SAM" id="MobiDB-lite"/>
    </source>
</evidence>
<dbReference type="InterPro" id="IPR036525">
    <property type="entry name" value="Tubulin/FtsZ_GTPase_sf"/>
</dbReference>
<dbReference type="AlphaFoldDB" id="A0A0C3NNF9"/>
<evidence type="ECO:0000256" key="1">
    <source>
        <dbReference type="ARBA" id="ARBA00003757"/>
    </source>
</evidence>
<feature type="region of interest" description="Disordered" evidence="5">
    <location>
        <begin position="502"/>
        <end position="521"/>
    </location>
</feature>
<dbReference type="InterPro" id="IPR029209">
    <property type="entry name" value="DML1/Misato_tubulin"/>
</dbReference>
<organism evidence="8 9">
    <name type="scientific">Phlebiopsis gigantea (strain 11061_1 CR5-6)</name>
    <name type="common">White-rot fungus</name>
    <name type="synonym">Peniophora gigantea</name>
    <dbReference type="NCBI Taxonomy" id="745531"/>
    <lineage>
        <taxon>Eukaryota</taxon>
        <taxon>Fungi</taxon>
        <taxon>Dikarya</taxon>
        <taxon>Basidiomycota</taxon>
        <taxon>Agaricomycotina</taxon>
        <taxon>Agaricomycetes</taxon>
        <taxon>Polyporales</taxon>
        <taxon>Phanerochaetaceae</taxon>
        <taxon>Phlebiopsis</taxon>
    </lineage>
</organism>
<dbReference type="PANTHER" id="PTHR13391">
    <property type="entry name" value="MITOCHONDRIAL DISTRIBUTION REGULATOR MISATO"/>
    <property type="match status" value="1"/>
</dbReference>
<dbReference type="InterPro" id="IPR013838">
    <property type="entry name" value="Beta-tubulin_BS"/>
</dbReference>
<comment type="function">
    <text evidence="1">Involved in the partitioning of the mitochondrial organelle and mitochondrial DNA (mtDNA) inheritance.</text>
</comment>
<proteinExistence type="inferred from homology"/>
<sequence>MREILYFQAGTFANFVGTHFWNAQESYFTYGEDAPEAFVDHDVSFREGLNERGESTFCPRVLLFDRKYFVANFGPQTDVYGEDCSADAEEVTAPWNGEVVEYRSDPISRSDYHSQLDAQEQDNARIANEEEEAPTVKESKVRYWSDYSRVFFHSRSIHRLPDLPEWGDMDGDWVAGAETWQKYDDGIQVINDAAAFGSFTASFLTRFRDDFTKLSCLSFPILSGCVPGRFDVDDAKSVKKALNDALLLQGLSELSALTVPIQSPTIWSQGSWSDGLDLSLSSIYQTSAILSTHLESVTLPTRLKKNPTDLSSIVAALSWRNDTLFATLQGVLPVSEPSFGDVEKKFYDFSTAGLDTTTRVVRQQLLLPASISTKVLQDVKSVYARLDVTRGFTEPEMSSYTTWLENTRPTPYSTQVSASVHAPAINVPTSYPRFFRSDLHPQSVKGLGTLYSTPSLAPLFGAYASVVKDCLGRHADVVNRMGLEADDIKELRDTLWALEDAYQSEEGIPSESEELGEDEEF</sequence>
<dbReference type="STRING" id="745531.A0A0C3NNF9"/>
<feature type="domain" description="Misato Segment II tubulin-like" evidence="6">
    <location>
        <begin position="2"/>
        <end position="117"/>
    </location>
</feature>
<evidence type="ECO:0000256" key="2">
    <source>
        <dbReference type="ARBA" id="ARBA00004173"/>
    </source>
</evidence>
<dbReference type="OrthoDB" id="271881at2759"/>
<dbReference type="EMBL" id="KN840513">
    <property type="protein sequence ID" value="KIP06639.1"/>
    <property type="molecule type" value="Genomic_DNA"/>
</dbReference>
<evidence type="ECO:0000313" key="8">
    <source>
        <dbReference type="EMBL" id="KIP06639.1"/>
    </source>
</evidence>
<reference evidence="8 9" key="1">
    <citation type="journal article" date="2014" name="PLoS Genet.">
        <title>Analysis of the Phlebiopsis gigantea genome, transcriptome and secretome provides insight into its pioneer colonization strategies of wood.</title>
        <authorList>
            <person name="Hori C."/>
            <person name="Ishida T."/>
            <person name="Igarashi K."/>
            <person name="Samejima M."/>
            <person name="Suzuki H."/>
            <person name="Master E."/>
            <person name="Ferreira P."/>
            <person name="Ruiz-Duenas F.J."/>
            <person name="Held B."/>
            <person name="Canessa P."/>
            <person name="Larrondo L.F."/>
            <person name="Schmoll M."/>
            <person name="Druzhinina I.S."/>
            <person name="Kubicek C.P."/>
            <person name="Gaskell J.A."/>
            <person name="Kersten P."/>
            <person name="St John F."/>
            <person name="Glasner J."/>
            <person name="Sabat G."/>
            <person name="Splinter BonDurant S."/>
            <person name="Syed K."/>
            <person name="Yadav J."/>
            <person name="Mgbeahuruike A.C."/>
            <person name="Kovalchuk A."/>
            <person name="Asiegbu F.O."/>
            <person name="Lackner G."/>
            <person name="Hoffmeister D."/>
            <person name="Rencoret J."/>
            <person name="Gutierrez A."/>
            <person name="Sun H."/>
            <person name="Lindquist E."/>
            <person name="Barry K."/>
            <person name="Riley R."/>
            <person name="Grigoriev I.V."/>
            <person name="Henrissat B."/>
            <person name="Kues U."/>
            <person name="Berka R.M."/>
            <person name="Martinez A.T."/>
            <person name="Covert S.F."/>
            <person name="Blanchette R.A."/>
            <person name="Cullen D."/>
        </authorList>
    </citation>
    <scope>NUCLEOTIDE SEQUENCE [LARGE SCALE GENOMIC DNA]</scope>
    <source>
        <strain evidence="8 9">11061_1 CR5-6</strain>
    </source>
</reference>
<dbReference type="InterPro" id="IPR049942">
    <property type="entry name" value="DML1/Misato"/>
</dbReference>
<gene>
    <name evidence="8" type="ORF">PHLGIDRAFT_24463</name>
</gene>
<dbReference type="Pfam" id="PF14881">
    <property type="entry name" value="Tubulin_3"/>
    <property type="match status" value="2"/>
</dbReference>
<dbReference type="InterPro" id="IPR019605">
    <property type="entry name" value="Misato_II_tubulin-like"/>
</dbReference>
<evidence type="ECO:0000259" key="7">
    <source>
        <dbReference type="Pfam" id="PF14881"/>
    </source>
</evidence>
<dbReference type="PANTHER" id="PTHR13391:SF0">
    <property type="entry name" value="PROTEIN MISATO HOMOLOG 1"/>
    <property type="match status" value="1"/>
</dbReference>
<keyword evidence="9" id="KW-1185">Reference proteome</keyword>
<dbReference type="Gene3D" id="3.40.50.1440">
    <property type="entry name" value="Tubulin/FtsZ, GTPase domain"/>
    <property type="match status" value="1"/>
</dbReference>
<dbReference type="SUPFAM" id="SSF52490">
    <property type="entry name" value="Tubulin nucleotide-binding domain-like"/>
    <property type="match status" value="1"/>
</dbReference>
<dbReference type="Proteomes" id="UP000053257">
    <property type="component" value="Unassembled WGS sequence"/>
</dbReference>
<evidence type="ECO:0000313" key="9">
    <source>
        <dbReference type="Proteomes" id="UP000053257"/>
    </source>
</evidence>
<comment type="similarity">
    <text evidence="3">Belongs to the misato family.</text>
</comment>
<evidence type="ECO:0000256" key="3">
    <source>
        <dbReference type="ARBA" id="ARBA00008507"/>
    </source>
</evidence>
<evidence type="ECO:0000256" key="4">
    <source>
        <dbReference type="ARBA" id="ARBA00023128"/>
    </source>
</evidence>
<keyword evidence="4" id="KW-0496">Mitochondrion</keyword>
<comment type="subcellular location">
    <subcellularLocation>
        <location evidence="2">Mitochondrion</location>
    </subcellularLocation>
</comment>
<evidence type="ECO:0008006" key="10">
    <source>
        <dbReference type="Google" id="ProtNLM"/>
    </source>
</evidence>
<protein>
    <recommendedName>
        <fullName evidence="10">Tubulin nucleotide-binding domain-like protein</fullName>
    </recommendedName>
</protein>
<dbReference type="PROSITE" id="PS00228">
    <property type="entry name" value="TUBULIN_B_AUTOREG"/>
    <property type="match status" value="1"/>
</dbReference>
<dbReference type="GO" id="GO:0005739">
    <property type="term" value="C:mitochondrion"/>
    <property type="evidence" value="ECO:0007669"/>
    <property type="project" value="UniProtKB-SubCell"/>
</dbReference>
<feature type="domain" description="DML1/Misato tubulin" evidence="7">
    <location>
        <begin position="133"/>
        <end position="184"/>
    </location>
</feature>
<accession>A0A0C3NNF9</accession>
<evidence type="ECO:0000259" key="6">
    <source>
        <dbReference type="Pfam" id="PF10644"/>
    </source>
</evidence>
<dbReference type="GO" id="GO:0007005">
    <property type="term" value="P:mitochondrion organization"/>
    <property type="evidence" value="ECO:0007669"/>
    <property type="project" value="InterPro"/>
</dbReference>
<name>A0A0C3NNF9_PHLG1</name>
<dbReference type="HOGENOM" id="CLU_022511_2_0_1"/>
<feature type="domain" description="DML1/Misato tubulin" evidence="7">
    <location>
        <begin position="186"/>
        <end position="303"/>
    </location>
</feature>